<sequence>MTVDLHTPDKESLIDFPCDYKLKAMGKNSGTLVETVYEITKKYAPDASRDNIYIKDSKGRHFISVNITFHATSLEQLHNIYGELKQHPEVLMTL</sequence>
<dbReference type="Pfam" id="PF04359">
    <property type="entry name" value="DUF493"/>
    <property type="match status" value="1"/>
</dbReference>
<dbReference type="InterPro" id="IPR007454">
    <property type="entry name" value="UPF0250_YbeD-like"/>
</dbReference>
<dbReference type="InterPro" id="IPR027471">
    <property type="entry name" value="YbeD-like_sf"/>
</dbReference>
<evidence type="ECO:0000313" key="3">
    <source>
        <dbReference type="EMBL" id="QBZ83669.1"/>
    </source>
</evidence>
<dbReference type="Proteomes" id="UP000296201">
    <property type="component" value="Chromosome"/>
</dbReference>
<evidence type="ECO:0000256" key="1">
    <source>
        <dbReference type="ARBA" id="ARBA00008460"/>
    </source>
</evidence>
<dbReference type="OrthoDB" id="9793424at2"/>
<dbReference type="Gene3D" id="3.30.70.260">
    <property type="match status" value="1"/>
</dbReference>
<keyword evidence="4" id="KW-1185">Reference proteome</keyword>
<proteinExistence type="inferred from homology"/>
<evidence type="ECO:0000313" key="4">
    <source>
        <dbReference type="Proteomes" id="UP000296201"/>
    </source>
</evidence>
<name>A0A4P7P142_9GAMM</name>
<evidence type="ECO:0000256" key="2">
    <source>
        <dbReference type="HAMAP-Rule" id="MF_00659"/>
    </source>
</evidence>
<dbReference type="RefSeq" id="WP_135796267.1">
    <property type="nucleotide sequence ID" value="NZ_CP032096.1"/>
</dbReference>
<dbReference type="PANTHER" id="PTHR38036:SF1">
    <property type="entry name" value="UPF0250 PROTEIN YBED"/>
    <property type="match status" value="1"/>
</dbReference>
<accession>A0A4P7P142</accession>
<dbReference type="HAMAP" id="MF_00659">
    <property type="entry name" value="UPF0250"/>
    <property type="match status" value="1"/>
</dbReference>
<gene>
    <name evidence="3" type="ORF">GHNINEIG_01730</name>
</gene>
<dbReference type="PANTHER" id="PTHR38036">
    <property type="entry name" value="UPF0250 PROTEIN YBED"/>
    <property type="match status" value="1"/>
</dbReference>
<dbReference type="GO" id="GO:0005829">
    <property type="term" value="C:cytosol"/>
    <property type="evidence" value="ECO:0007669"/>
    <property type="project" value="TreeGrafter"/>
</dbReference>
<dbReference type="AlphaFoldDB" id="A0A4P7P142"/>
<comment type="similarity">
    <text evidence="1 2">Belongs to the UPF0250 family.</text>
</comment>
<reference evidence="3 4" key="1">
    <citation type="submission" date="2018-08" db="EMBL/GenBank/DDBJ databases">
        <title>Horizontal acquisition of hydrogen conversion ability and other habitat adaptations in Hydrogenovibrio crunogenus strains.</title>
        <authorList>
            <person name="Gonnella G."/>
            <person name="Adam N."/>
            <person name="Perner M."/>
        </authorList>
    </citation>
    <scope>NUCLEOTIDE SEQUENCE [LARGE SCALE GENOMIC DNA]</scope>
    <source>
        <strain evidence="3 4">SP-41</strain>
    </source>
</reference>
<dbReference type="EMBL" id="CP032096">
    <property type="protein sequence ID" value="QBZ83669.1"/>
    <property type="molecule type" value="Genomic_DNA"/>
</dbReference>
<organism evidence="3 4">
    <name type="scientific">Hydrogenovibrio crunogenus</name>
    <dbReference type="NCBI Taxonomy" id="39765"/>
    <lineage>
        <taxon>Bacteria</taxon>
        <taxon>Pseudomonadati</taxon>
        <taxon>Pseudomonadota</taxon>
        <taxon>Gammaproteobacteria</taxon>
        <taxon>Thiotrichales</taxon>
        <taxon>Piscirickettsiaceae</taxon>
        <taxon>Hydrogenovibrio</taxon>
    </lineage>
</organism>
<protein>
    <recommendedName>
        <fullName evidence="2">UPF0250 protein GHNINEIG_01730</fullName>
    </recommendedName>
</protein>
<dbReference type="SUPFAM" id="SSF117991">
    <property type="entry name" value="YbeD/HP0495-like"/>
    <property type="match status" value="1"/>
</dbReference>